<protein>
    <submittedName>
        <fullName evidence="10 12">MFS general substrate transporter</fullName>
    </submittedName>
</protein>
<name>A0A6G1GA96_9PEZI</name>
<evidence type="ECO:0000256" key="5">
    <source>
        <dbReference type="ARBA" id="ARBA00022989"/>
    </source>
</evidence>
<feature type="transmembrane region" description="Helical" evidence="8">
    <location>
        <begin position="427"/>
        <end position="447"/>
    </location>
</feature>
<evidence type="ECO:0000256" key="8">
    <source>
        <dbReference type="SAM" id="Phobius"/>
    </source>
</evidence>
<dbReference type="GeneID" id="54415132"/>
<dbReference type="OrthoDB" id="4078873at2759"/>
<feature type="transmembrane region" description="Helical" evidence="8">
    <location>
        <begin position="360"/>
        <end position="377"/>
    </location>
</feature>
<dbReference type="AlphaFoldDB" id="A0A6G1GA96"/>
<comment type="similarity">
    <text evidence="2">Belongs to the major facilitator superfamily.</text>
</comment>
<feature type="transmembrane region" description="Helical" evidence="8">
    <location>
        <begin position="148"/>
        <end position="165"/>
    </location>
</feature>
<feature type="domain" description="Major facilitator superfamily (MFS) profile" evidence="9">
    <location>
        <begin position="83"/>
        <end position="588"/>
    </location>
</feature>
<dbReference type="PANTHER" id="PTHR23501">
    <property type="entry name" value="MAJOR FACILITATOR SUPERFAMILY"/>
    <property type="match status" value="1"/>
</dbReference>
<feature type="transmembrane region" description="Helical" evidence="8">
    <location>
        <begin position="485"/>
        <end position="509"/>
    </location>
</feature>
<keyword evidence="4 8" id="KW-0812">Transmembrane</keyword>
<feature type="transmembrane region" description="Helical" evidence="8">
    <location>
        <begin position="453"/>
        <end position="473"/>
    </location>
</feature>
<feature type="transmembrane region" description="Helical" evidence="8">
    <location>
        <begin position="177"/>
        <end position="195"/>
    </location>
</feature>
<dbReference type="Proteomes" id="UP000504638">
    <property type="component" value="Unplaced"/>
</dbReference>
<accession>A0A6G1GA96</accession>
<feature type="compositionally biased region" description="Basic and acidic residues" evidence="7">
    <location>
        <begin position="8"/>
        <end position="61"/>
    </location>
</feature>
<evidence type="ECO:0000313" key="10">
    <source>
        <dbReference type="EMBL" id="KAF1814759.1"/>
    </source>
</evidence>
<dbReference type="FunFam" id="1.20.1250.20:FF:000284">
    <property type="entry name" value="Siderophore iron transporter mirB"/>
    <property type="match status" value="1"/>
</dbReference>
<feature type="region of interest" description="Disordered" evidence="7">
    <location>
        <begin position="1"/>
        <end position="63"/>
    </location>
</feature>
<evidence type="ECO:0000256" key="3">
    <source>
        <dbReference type="ARBA" id="ARBA00022448"/>
    </source>
</evidence>
<feature type="transmembrane region" description="Helical" evidence="8">
    <location>
        <begin position="234"/>
        <end position="256"/>
    </location>
</feature>
<dbReference type="InterPro" id="IPR036259">
    <property type="entry name" value="MFS_trans_sf"/>
</dbReference>
<gene>
    <name evidence="10 12" type="ORF">P152DRAFT_231731</name>
</gene>
<dbReference type="PANTHER" id="PTHR23501:SF3">
    <property type="entry name" value="MAJOR FACILITATOR SUPERFAMILY (MFS) PROFILE DOMAIN-CONTAINING PROTEIN"/>
    <property type="match status" value="1"/>
</dbReference>
<dbReference type="Pfam" id="PF07690">
    <property type="entry name" value="MFS_1"/>
    <property type="match status" value="1"/>
</dbReference>
<feature type="transmembrane region" description="Helical" evidence="8">
    <location>
        <begin position="207"/>
        <end position="228"/>
    </location>
</feature>
<evidence type="ECO:0000256" key="2">
    <source>
        <dbReference type="ARBA" id="ARBA00008335"/>
    </source>
</evidence>
<keyword evidence="5 8" id="KW-1133">Transmembrane helix</keyword>
<dbReference type="InterPro" id="IPR011701">
    <property type="entry name" value="MFS"/>
</dbReference>
<evidence type="ECO:0000256" key="7">
    <source>
        <dbReference type="SAM" id="MobiDB-lite"/>
    </source>
</evidence>
<reference evidence="10 12" key="1">
    <citation type="submission" date="2020-01" db="EMBL/GenBank/DDBJ databases">
        <authorList>
            <consortium name="DOE Joint Genome Institute"/>
            <person name="Haridas S."/>
            <person name="Albert R."/>
            <person name="Binder M."/>
            <person name="Bloem J."/>
            <person name="Labutti K."/>
            <person name="Salamov A."/>
            <person name="Andreopoulos B."/>
            <person name="Baker S.E."/>
            <person name="Barry K."/>
            <person name="Bills G."/>
            <person name="Bluhm B.H."/>
            <person name="Cannon C."/>
            <person name="Castanera R."/>
            <person name="Culley D.E."/>
            <person name="Daum C."/>
            <person name="Ezra D."/>
            <person name="Gonzalez J.B."/>
            <person name="Henrissat B."/>
            <person name="Kuo A."/>
            <person name="Liang C."/>
            <person name="Lipzen A."/>
            <person name="Lutzoni F."/>
            <person name="Magnuson J."/>
            <person name="Mondo S."/>
            <person name="Nolan M."/>
            <person name="Ohm R."/>
            <person name="Pangilinan J."/>
            <person name="Park H.-J."/>
            <person name="Ramirez L."/>
            <person name="Alfaro M."/>
            <person name="Sun H."/>
            <person name="Tritt A."/>
            <person name="Yoshinaga Y."/>
            <person name="Zwiers L.-H."/>
            <person name="Turgeon B.G."/>
            <person name="Goodwin S.B."/>
            <person name="Spatafora J.W."/>
            <person name="Crous P.W."/>
            <person name="Grigoriev I.V."/>
        </authorList>
    </citation>
    <scope>NUCLEOTIDE SEQUENCE</scope>
    <source>
        <strain evidence="10 12">CBS 781.70</strain>
    </source>
</reference>
<dbReference type="SUPFAM" id="SSF103473">
    <property type="entry name" value="MFS general substrate transporter"/>
    <property type="match status" value="2"/>
</dbReference>
<feature type="transmembrane region" description="Helical" evidence="8">
    <location>
        <begin position="74"/>
        <end position="93"/>
    </location>
</feature>
<evidence type="ECO:0000256" key="6">
    <source>
        <dbReference type="ARBA" id="ARBA00023136"/>
    </source>
</evidence>
<keyword evidence="3" id="KW-0813">Transport</keyword>
<feature type="transmembrane region" description="Helical" evidence="8">
    <location>
        <begin position="397"/>
        <end position="420"/>
    </location>
</feature>
<reference evidence="12" key="2">
    <citation type="submission" date="2020-04" db="EMBL/GenBank/DDBJ databases">
        <authorList>
            <consortium name="NCBI Genome Project"/>
        </authorList>
    </citation>
    <scope>NUCLEOTIDE SEQUENCE</scope>
    <source>
        <strain evidence="12">CBS 781.70</strain>
    </source>
</reference>
<dbReference type="InterPro" id="IPR020846">
    <property type="entry name" value="MFS_dom"/>
</dbReference>
<feature type="transmembrane region" description="Helical" evidence="8">
    <location>
        <begin position="320"/>
        <end position="340"/>
    </location>
</feature>
<proteinExistence type="inferred from homology"/>
<sequence length="601" mass="65633">MSALFAKFKGDSKDDSAHVAESSAFEKDAETTVVPQDHESHEHASHGHVSDSDEDSIDKKAQTGVQDMEATTKIWTFSNLVIAYVMIWLIYFIDSMQSGATNSLTPYVTSSFSQHSLTATTSILSSIIGGLTKLPLAKIVDVWGRPQGFLLMIFILTVGIVMMAGCNNVKTYAAAQVFYWVGFNGVGYCLSIFIADTSSLKNRSLMLAFASSPYIATTWIGGPMANAILKGPGWRWGFGIFSIVTPAVTLPLYALFTYNHMKAKKAGLAPKRNSGRTLAQSLKHYAIEFDLAGLMLLITGFSLFLLSFALYSYQKDQWKSPLIICFIIFGVLLLIGFGLYEKYLAPKTFIPFEILVDRSVLGASILSGVLFVSFYIWDSYFISFLQVVNGLSVTEASYVANIYSIGSCFWSIVVGGLIRWSGRYKWLGLYFGLPLNVLGIALMIPFRSADSKIGLIVMCQIFIAFAGGTLVIVEQMAAMAAVTHQHVAVVLAIEGMFANVGGAIGQAIASAVWTGVFPVRLAEYLPESSKADALTIYGDIETQLSYPMGSPERIAIQMAYADAQRYMLIGGTAILALGFPAIMVWRDIKVKDFKQTKGLVV</sequence>
<dbReference type="RefSeq" id="XP_033536390.1">
    <property type="nucleotide sequence ID" value="XM_033674562.1"/>
</dbReference>
<reference evidence="12" key="3">
    <citation type="submission" date="2025-04" db="UniProtKB">
        <authorList>
            <consortium name="RefSeq"/>
        </authorList>
    </citation>
    <scope>IDENTIFICATION</scope>
    <source>
        <strain evidence="12">CBS 781.70</strain>
    </source>
</reference>
<evidence type="ECO:0000256" key="4">
    <source>
        <dbReference type="ARBA" id="ARBA00022692"/>
    </source>
</evidence>
<evidence type="ECO:0000313" key="11">
    <source>
        <dbReference type="Proteomes" id="UP000504638"/>
    </source>
</evidence>
<keyword evidence="11" id="KW-1185">Reference proteome</keyword>
<feature type="transmembrane region" description="Helical" evidence="8">
    <location>
        <begin position="291"/>
        <end position="314"/>
    </location>
</feature>
<dbReference type="GO" id="GO:0022857">
    <property type="term" value="F:transmembrane transporter activity"/>
    <property type="evidence" value="ECO:0007669"/>
    <property type="project" value="InterPro"/>
</dbReference>
<organism evidence="10">
    <name type="scientific">Eremomyces bilateralis CBS 781.70</name>
    <dbReference type="NCBI Taxonomy" id="1392243"/>
    <lineage>
        <taxon>Eukaryota</taxon>
        <taxon>Fungi</taxon>
        <taxon>Dikarya</taxon>
        <taxon>Ascomycota</taxon>
        <taxon>Pezizomycotina</taxon>
        <taxon>Dothideomycetes</taxon>
        <taxon>Dothideomycetes incertae sedis</taxon>
        <taxon>Eremomycetales</taxon>
        <taxon>Eremomycetaceae</taxon>
        <taxon>Eremomyces</taxon>
    </lineage>
</organism>
<evidence type="ECO:0000256" key="1">
    <source>
        <dbReference type="ARBA" id="ARBA00004141"/>
    </source>
</evidence>
<dbReference type="EMBL" id="ML975152">
    <property type="protein sequence ID" value="KAF1814759.1"/>
    <property type="molecule type" value="Genomic_DNA"/>
</dbReference>
<dbReference type="Gene3D" id="1.20.1250.20">
    <property type="entry name" value="MFS general substrate transporter like domains"/>
    <property type="match status" value="2"/>
</dbReference>
<feature type="transmembrane region" description="Helical" evidence="8">
    <location>
        <begin position="566"/>
        <end position="585"/>
    </location>
</feature>
<dbReference type="PROSITE" id="PS50850">
    <property type="entry name" value="MFS"/>
    <property type="match status" value="1"/>
</dbReference>
<keyword evidence="6 8" id="KW-0472">Membrane</keyword>
<dbReference type="GO" id="GO:0005886">
    <property type="term" value="C:plasma membrane"/>
    <property type="evidence" value="ECO:0007669"/>
    <property type="project" value="TreeGrafter"/>
</dbReference>
<comment type="subcellular location">
    <subcellularLocation>
        <location evidence="1">Membrane</location>
        <topology evidence="1">Multi-pass membrane protein</topology>
    </subcellularLocation>
</comment>
<evidence type="ECO:0000313" key="12">
    <source>
        <dbReference type="RefSeq" id="XP_033536390.1"/>
    </source>
</evidence>
<evidence type="ECO:0000259" key="9">
    <source>
        <dbReference type="PROSITE" id="PS50850"/>
    </source>
</evidence>